<dbReference type="CDD" id="cd15537">
    <property type="entry name" value="PHD_BS69"/>
    <property type="match status" value="1"/>
</dbReference>
<protein>
    <submittedName>
        <fullName evidence="25">Zinc finger MYND domain-containing protein 11</fullName>
    </submittedName>
</protein>
<dbReference type="GO" id="GO:0003677">
    <property type="term" value="F:DNA binding"/>
    <property type="evidence" value="ECO:0007669"/>
    <property type="project" value="InterPro"/>
</dbReference>
<comment type="subcellular location">
    <subcellularLocation>
        <location evidence="2">Chromosome</location>
    </subcellularLocation>
    <subcellularLocation>
        <location evidence="1">Nucleus</location>
    </subcellularLocation>
</comment>
<feature type="domain" description="PHD-type" evidence="21">
    <location>
        <begin position="108"/>
        <end position="157"/>
    </location>
</feature>
<feature type="domain" description="Bromo" evidence="20">
    <location>
        <begin position="247"/>
        <end position="294"/>
    </location>
</feature>
<dbReference type="InterPro" id="IPR057053">
    <property type="entry name" value="MYND_ZMYND11_ZMYD8"/>
</dbReference>
<name>A0A067R6J4_ZOONE</name>
<dbReference type="AlphaFoldDB" id="A0A067R6J4"/>
<dbReference type="SMART" id="SM00249">
    <property type="entry name" value="PHD"/>
    <property type="match status" value="1"/>
</dbReference>
<keyword evidence="10" id="KW-0832">Ubl conjugation</keyword>
<feature type="domain" description="PWWP" evidence="22">
    <location>
        <begin position="337"/>
        <end position="377"/>
    </location>
</feature>
<evidence type="ECO:0000259" key="21">
    <source>
        <dbReference type="PROSITE" id="PS50016"/>
    </source>
</evidence>
<dbReference type="SUPFAM" id="SSF63748">
    <property type="entry name" value="Tudor/PWWP/MBT"/>
    <property type="match status" value="1"/>
</dbReference>
<evidence type="ECO:0000256" key="8">
    <source>
        <dbReference type="ARBA" id="ARBA00022771"/>
    </source>
</evidence>
<keyword evidence="13 16" id="KW-0103">Bromodomain</keyword>
<dbReference type="InterPro" id="IPR002893">
    <property type="entry name" value="Znf_MYND"/>
</dbReference>
<keyword evidence="6" id="KW-0597">Phosphoprotein</keyword>
<dbReference type="OMA" id="QCHRVYH"/>
<evidence type="ECO:0000256" key="11">
    <source>
        <dbReference type="ARBA" id="ARBA00022853"/>
    </source>
</evidence>
<dbReference type="InterPro" id="IPR000313">
    <property type="entry name" value="PWWP_dom"/>
</dbReference>
<reference evidence="25 26" key="1">
    <citation type="journal article" date="2014" name="Nat. Commun.">
        <title>Molecular traces of alternative social organization in a termite genome.</title>
        <authorList>
            <person name="Terrapon N."/>
            <person name="Li C."/>
            <person name="Robertson H.M."/>
            <person name="Ji L."/>
            <person name="Meng X."/>
            <person name="Booth W."/>
            <person name="Chen Z."/>
            <person name="Childers C.P."/>
            <person name="Glastad K.M."/>
            <person name="Gokhale K."/>
            <person name="Gowin J."/>
            <person name="Gronenberg W."/>
            <person name="Hermansen R.A."/>
            <person name="Hu H."/>
            <person name="Hunt B.G."/>
            <person name="Huylmans A.K."/>
            <person name="Khalil S.M."/>
            <person name="Mitchell R.D."/>
            <person name="Munoz-Torres M.C."/>
            <person name="Mustard J.A."/>
            <person name="Pan H."/>
            <person name="Reese J.T."/>
            <person name="Scharf M.E."/>
            <person name="Sun F."/>
            <person name="Vogel H."/>
            <person name="Xiao J."/>
            <person name="Yang W."/>
            <person name="Yang Z."/>
            <person name="Yang Z."/>
            <person name="Zhou J."/>
            <person name="Zhu J."/>
            <person name="Brent C.S."/>
            <person name="Elsik C.G."/>
            <person name="Goodisman M.A."/>
            <person name="Liberles D.A."/>
            <person name="Roe R.M."/>
            <person name="Vargo E.L."/>
            <person name="Vilcinskas A."/>
            <person name="Wang J."/>
            <person name="Bornberg-Bauer E."/>
            <person name="Korb J."/>
            <person name="Zhang G."/>
            <person name="Liebig J."/>
        </authorList>
    </citation>
    <scope>NUCLEOTIDE SEQUENCE [LARGE SCALE GENOMIC DNA]</scope>
    <source>
        <tissue evidence="25">Whole organism</tissue>
    </source>
</reference>
<dbReference type="SMART" id="SM00293">
    <property type="entry name" value="PWWP"/>
    <property type="match status" value="1"/>
</dbReference>
<dbReference type="Gene3D" id="6.10.140.2220">
    <property type="match status" value="1"/>
</dbReference>
<dbReference type="InterPro" id="IPR048589">
    <property type="entry name" value="SAMD1-like_WH"/>
</dbReference>
<dbReference type="GO" id="GO:0005634">
    <property type="term" value="C:nucleus"/>
    <property type="evidence" value="ECO:0007669"/>
    <property type="project" value="UniProtKB-SubCell"/>
</dbReference>
<evidence type="ECO:0000256" key="4">
    <source>
        <dbReference type="ARBA" id="ARBA00022491"/>
    </source>
</evidence>
<evidence type="ECO:0000259" key="24">
    <source>
        <dbReference type="PROSITE" id="PS52014"/>
    </source>
</evidence>
<keyword evidence="5" id="KW-1017">Isopeptide bond</keyword>
<dbReference type="Gene3D" id="3.30.40.10">
    <property type="entry name" value="Zinc/RING finger domain, C3HC4 (zinc finger)"/>
    <property type="match status" value="1"/>
</dbReference>
<dbReference type="InterPro" id="IPR001965">
    <property type="entry name" value="Znf_PHD"/>
</dbReference>
<dbReference type="PROSITE" id="PS50812">
    <property type="entry name" value="PWWP"/>
    <property type="match status" value="1"/>
</dbReference>
<evidence type="ECO:0000256" key="13">
    <source>
        <dbReference type="ARBA" id="ARBA00023117"/>
    </source>
</evidence>
<dbReference type="SMART" id="SM00297">
    <property type="entry name" value="BROMO"/>
    <property type="match status" value="1"/>
</dbReference>
<evidence type="ECO:0000256" key="7">
    <source>
        <dbReference type="ARBA" id="ARBA00022723"/>
    </source>
</evidence>
<dbReference type="InterPro" id="IPR047269">
    <property type="entry name" value="ZMY11"/>
</dbReference>
<keyword evidence="3" id="KW-0158">Chromosome</keyword>
<evidence type="ECO:0000259" key="20">
    <source>
        <dbReference type="PROSITE" id="PS50014"/>
    </source>
</evidence>
<evidence type="ECO:0000256" key="6">
    <source>
        <dbReference type="ARBA" id="ARBA00022553"/>
    </source>
</evidence>
<evidence type="ECO:0000313" key="25">
    <source>
        <dbReference type="EMBL" id="KDR13890.1"/>
    </source>
</evidence>
<keyword evidence="15" id="KW-0539">Nucleus</keyword>
<evidence type="ECO:0000256" key="18">
    <source>
        <dbReference type="SAM" id="Coils"/>
    </source>
</evidence>
<keyword evidence="4" id="KW-0678">Repressor</keyword>
<feature type="compositionally biased region" description="Acidic residues" evidence="19">
    <location>
        <begin position="486"/>
        <end position="507"/>
    </location>
</feature>
<evidence type="ECO:0000256" key="16">
    <source>
        <dbReference type="PROSITE-ProRule" id="PRU00035"/>
    </source>
</evidence>
<organism evidence="25 26">
    <name type="scientific">Zootermopsis nevadensis</name>
    <name type="common">Dampwood termite</name>
    <dbReference type="NCBI Taxonomy" id="136037"/>
    <lineage>
        <taxon>Eukaryota</taxon>
        <taxon>Metazoa</taxon>
        <taxon>Ecdysozoa</taxon>
        <taxon>Arthropoda</taxon>
        <taxon>Hexapoda</taxon>
        <taxon>Insecta</taxon>
        <taxon>Pterygota</taxon>
        <taxon>Neoptera</taxon>
        <taxon>Polyneoptera</taxon>
        <taxon>Dictyoptera</taxon>
        <taxon>Blattodea</taxon>
        <taxon>Blattoidea</taxon>
        <taxon>Termitoidae</taxon>
        <taxon>Termopsidae</taxon>
        <taxon>Zootermopsis</taxon>
    </lineage>
</organism>
<keyword evidence="7" id="KW-0479">Metal-binding</keyword>
<dbReference type="InterPro" id="IPR001487">
    <property type="entry name" value="Bromodomain"/>
</dbReference>
<dbReference type="Proteomes" id="UP000027135">
    <property type="component" value="Unassembled WGS sequence"/>
</dbReference>
<feature type="coiled-coil region" evidence="18">
    <location>
        <begin position="567"/>
        <end position="610"/>
    </location>
</feature>
<dbReference type="PROSITE" id="PS01359">
    <property type="entry name" value="ZF_PHD_1"/>
    <property type="match status" value="1"/>
</dbReference>
<keyword evidence="8 17" id="KW-0863">Zinc-finger</keyword>
<dbReference type="PROSITE" id="PS01360">
    <property type="entry name" value="ZF_MYND_1"/>
    <property type="match status" value="1"/>
</dbReference>
<evidence type="ECO:0000256" key="2">
    <source>
        <dbReference type="ARBA" id="ARBA00004286"/>
    </source>
</evidence>
<dbReference type="PANTHER" id="PTHR46379">
    <property type="entry name" value="ZINC FINGER MYND DOMAIN-CONTAINING"/>
    <property type="match status" value="1"/>
</dbReference>
<dbReference type="PROSITE" id="PS50865">
    <property type="entry name" value="ZF_MYND_2"/>
    <property type="match status" value="1"/>
</dbReference>
<evidence type="ECO:0000256" key="10">
    <source>
        <dbReference type="ARBA" id="ARBA00022843"/>
    </source>
</evidence>
<dbReference type="GO" id="GO:0008270">
    <property type="term" value="F:zinc ion binding"/>
    <property type="evidence" value="ECO:0007669"/>
    <property type="project" value="UniProtKB-KW"/>
</dbReference>
<evidence type="ECO:0000256" key="3">
    <source>
        <dbReference type="ARBA" id="ARBA00022454"/>
    </source>
</evidence>
<keyword evidence="26" id="KW-1185">Reference proteome</keyword>
<keyword evidence="9" id="KW-0862">Zinc</keyword>
<dbReference type="PROSITE" id="PS52014">
    <property type="entry name" value="SAMD1_WH"/>
    <property type="match status" value="1"/>
</dbReference>
<dbReference type="STRING" id="136037.A0A067R6J4"/>
<dbReference type="PROSITE" id="PS50014">
    <property type="entry name" value="BROMODOMAIN_2"/>
    <property type="match status" value="1"/>
</dbReference>
<dbReference type="InterPro" id="IPR011011">
    <property type="entry name" value="Znf_FYVE_PHD"/>
</dbReference>
<dbReference type="CDD" id="cd20159">
    <property type="entry name" value="PWWP_BS69"/>
    <property type="match status" value="1"/>
</dbReference>
<dbReference type="InterPro" id="IPR019786">
    <property type="entry name" value="Zinc_finger_PHD-type_CS"/>
</dbReference>
<feature type="compositionally biased region" description="Acidic residues" evidence="19">
    <location>
        <begin position="428"/>
        <end position="452"/>
    </location>
</feature>
<gene>
    <name evidence="25" type="ORF">L798_12304</name>
</gene>
<dbReference type="SUPFAM" id="SSF144232">
    <property type="entry name" value="HIT/MYND zinc finger-like"/>
    <property type="match status" value="1"/>
</dbReference>
<evidence type="ECO:0000256" key="9">
    <source>
        <dbReference type="ARBA" id="ARBA00022833"/>
    </source>
</evidence>
<feature type="compositionally biased region" description="Low complexity" evidence="19">
    <location>
        <begin position="531"/>
        <end position="543"/>
    </location>
</feature>
<evidence type="ECO:0000256" key="14">
    <source>
        <dbReference type="ARBA" id="ARBA00023163"/>
    </source>
</evidence>
<dbReference type="InterPro" id="IPR036427">
    <property type="entry name" value="Bromodomain-like_sf"/>
</dbReference>
<evidence type="ECO:0000256" key="17">
    <source>
        <dbReference type="PROSITE-ProRule" id="PRU00134"/>
    </source>
</evidence>
<feature type="domain" description="MYND-type" evidence="23">
    <location>
        <begin position="613"/>
        <end position="648"/>
    </location>
</feature>
<evidence type="ECO:0000256" key="15">
    <source>
        <dbReference type="ARBA" id="ARBA00023242"/>
    </source>
</evidence>
<dbReference type="GO" id="GO:0034243">
    <property type="term" value="P:regulation of transcription elongation by RNA polymerase II"/>
    <property type="evidence" value="ECO:0007669"/>
    <property type="project" value="InterPro"/>
</dbReference>
<accession>A0A067R6J4</accession>
<keyword evidence="11" id="KW-0156">Chromatin regulator</keyword>
<dbReference type="OrthoDB" id="6272564at2759"/>
<dbReference type="Gene3D" id="2.30.30.140">
    <property type="match status" value="1"/>
</dbReference>
<evidence type="ECO:0000259" key="22">
    <source>
        <dbReference type="PROSITE" id="PS50812"/>
    </source>
</evidence>
<dbReference type="Pfam" id="PF24324">
    <property type="entry name" value="MYND_ZMYND11_ZMYD8"/>
    <property type="match status" value="1"/>
</dbReference>
<dbReference type="EMBL" id="KK852914">
    <property type="protein sequence ID" value="KDR13890.1"/>
    <property type="molecule type" value="Genomic_DNA"/>
</dbReference>
<sequence>MNNKITNKNLFSAMSRRRVACPQITQHLWDAIKIIRSQRQVPNATRITRYMSRVHGAKEDEVRRQLNHCVRDGLVRLIKRMGFKGSKIGVEQEGYRLPQNMLVKDGHDWYCFECHAGGDVICCTSCYRVYHVSCLAKEEVLQEDVKNTFICPVCKMQEAQKDSKMKPKRRQLNHLLGFTCIRLKERLPATITDRQVPSKNSYISDRSGALSQLAHQRRASSSSIGNDQPGGLKWVTDDADLWRVDYLIYRPMDLRTMELKASNNQYRSLQEFRADAETIVHNVVIYHGVHSSLADTARQMLRDCIYDLQEIQQCRDCYRVSNEKSDKHWFCQPCRPPHQLVYAKQKGFPYWPAKVIRISGEQYDVRFFGGHHQRALIEKSHIRSISVNIQALQLKRTSTFNKAFEELKRHQDLLEKMRNNGRTYPDSSSEEEEEEEEEEDDDVGKEEEEEKESEPVNRPCKSSRPHKSQEAVREHKKVKVHKEKAEEEAAASEELDGGASPEEEEESSISSTSKPVTDMTKEGVSQEDMVSSSSQEPRSRSISVQTSPRLMKNANKRSADKPSTDVIDKLQCEMEAEKQRALQELQEQMRLELQELKDKHKQTISEIKKKQWCYNCECEAIYHCCWNTAYCSIECQQLHWQKEHKRVCRRKR</sequence>
<keyword evidence="14" id="KW-0804">Transcription</keyword>
<evidence type="ECO:0000256" key="1">
    <source>
        <dbReference type="ARBA" id="ARBA00004123"/>
    </source>
</evidence>
<evidence type="ECO:0000256" key="5">
    <source>
        <dbReference type="ARBA" id="ARBA00022499"/>
    </source>
</evidence>
<evidence type="ECO:0000256" key="19">
    <source>
        <dbReference type="SAM" id="MobiDB-lite"/>
    </source>
</evidence>
<keyword evidence="18" id="KW-0175">Coiled coil</keyword>
<dbReference type="GO" id="GO:0009966">
    <property type="term" value="P:regulation of signal transduction"/>
    <property type="evidence" value="ECO:0007669"/>
    <property type="project" value="TreeGrafter"/>
</dbReference>
<dbReference type="GO" id="GO:0140006">
    <property type="term" value="F:histone H3 reader activity"/>
    <property type="evidence" value="ECO:0007669"/>
    <property type="project" value="UniProtKB-ARBA"/>
</dbReference>
<feature type="domain" description="SAMD1-like winged helix (WH)" evidence="24">
    <location>
        <begin position="16"/>
        <end position="92"/>
    </location>
</feature>
<dbReference type="InParanoid" id="A0A067R6J4"/>
<dbReference type="FunCoup" id="A0A067R6J4">
    <property type="interactions" value="584"/>
</dbReference>
<keyword evidence="12" id="KW-0805">Transcription regulation</keyword>
<evidence type="ECO:0000256" key="12">
    <source>
        <dbReference type="ARBA" id="ARBA00023015"/>
    </source>
</evidence>
<dbReference type="GO" id="GO:0003714">
    <property type="term" value="F:transcription corepressor activity"/>
    <property type="evidence" value="ECO:0007669"/>
    <property type="project" value="InterPro"/>
</dbReference>
<feature type="region of interest" description="Disordered" evidence="19">
    <location>
        <begin position="416"/>
        <end position="564"/>
    </location>
</feature>
<dbReference type="Pfam" id="PF21524">
    <property type="entry name" value="SAMD1_WH"/>
    <property type="match status" value="1"/>
</dbReference>
<dbReference type="InterPro" id="IPR013083">
    <property type="entry name" value="Znf_RING/FYVE/PHD"/>
</dbReference>
<dbReference type="Gene3D" id="1.20.920.10">
    <property type="entry name" value="Bromodomain-like"/>
    <property type="match status" value="1"/>
</dbReference>
<dbReference type="PROSITE" id="PS50016">
    <property type="entry name" value="ZF_PHD_2"/>
    <property type="match status" value="1"/>
</dbReference>
<proteinExistence type="predicted"/>
<dbReference type="Pfam" id="PF00855">
    <property type="entry name" value="PWWP"/>
    <property type="match status" value="1"/>
</dbReference>
<dbReference type="Pfam" id="PF00439">
    <property type="entry name" value="Bromodomain"/>
    <property type="match status" value="1"/>
</dbReference>
<dbReference type="InterPro" id="IPR019787">
    <property type="entry name" value="Znf_PHD-finger"/>
</dbReference>
<dbReference type="FunFam" id="6.10.140.2220:FF:000002">
    <property type="entry name" value="Protein kinase C-binding protein 1 isoform C"/>
    <property type="match status" value="1"/>
</dbReference>
<dbReference type="SUPFAM" id="SSF57903">
    <property type="entry name" value="FYVE/PHD zinc finger"/>
    <property type="match status" value="1"/>
</dbReference>
<dbReference type="GO" id="GO:0005694">
    <property type="term" value="C:chromosome"/>
    <property type="evidence" value="ECO:0007669"/>
    <property type="project" value="UniProtKB-SubCell"/>
</dbReference>
<dbReference type="SUPFAM" id="SSF47370">
    <property type="entry name" value="Bromodomain"/>
    <property type="match status" value="1"/>
</dbReference>
<dbReference type="eggNOG" id="KOG3612">
    <property type="taxonomic scope" value="Eukaryota"/>
</dbReference>
<evidence type="ECO:0000313" key="26">
    <source>
        <dbReference type="Proteomes" id="UP000027135"/>
    </source>
</evidence>
<dbReference type="InterPro" id="IPR047268">
    <property type="entry name" value="PWWP_BS69"/>
</dbReference>
<dbReference type="PANTHER" id="PTHR46379:SF1">
    <property type="entry name" value="ZINC FINGER MYND DOMAIN-CONTAINING PROTEIN 11"/>
    <property type="match status" value="1"/>
</dbReference>
<evidence type="ECO:0000259" key="23">
    <source>
        <dbReference type="PROSITE" id="PS50865"/>
    </source>
</evidence>